<feature type="transmembrane region" description="Helical" evidence="2">
    <location>
        <begin position="51"/>
        <end position="73"/>
    </location>
</feature>
<evidence type="ECO:0000259" key="3">
    <source>
        <dbReference type="Pfam" id="PF07411"/>
    </source>
</evidence>
<evidence type="ECO:0000313" key="4">
    <source>
        <dbReference type="EMBL" id="OVE84436.1"/>
    </source>
</evidence>
<dbReference type="SUPFAM" id="SSF160113">
    <property type="entry name" value="YegP-like"/>
    <property type="match status" value="7"/>
</dbReference>
<name>A0A202E838_9EURY</name>
<keyword evidence="5" id="KW-1185">Reference proteome</keyword>
<dbReference type="Proteomes" id="UP000196084">
    <property type="component" value="Unassembled WGS sequence"/>
</dbReference>
<keyword evidence="2" id="KW-0472">Membrane</keyword>
<dbReference type="EMBL" id="MWPH01000002">
    <property type="protein sequence ID" value="OVE84436.1"/>
    <property type="molecule type" value="Genomic_DNA"/>
</dbReference>
<protein>
    <recommendedName>
        <fullName evidence="3">DUF1508 domain-containing protein</fullName>
    </recommendedName>
</protein>
<dbReference type="Gene3D" id="2.30.29.80">
    <property type="match status" value="6"/>
</dbReference>
<dbReference type="AlphaFoldDB" id="A0A202E838"/>
<sequence length="988" mass="107068">MSVSQLWRRYSSAAGFGNGAIGASIVFVALLRPLFGPSGQLRWGDRGLEMSPWVALGTGIILFAGVSVAVVALTRHPQGRLDHLADHSNSDHVKEAQSGTTGSTVPEVLAGEETTAGQFALVQTNDGEWVWHALHFETLAASPTGATSRSAAADNVTHLQTALERASSHELEDAAIRISNLSGDDWTWTLVRPDGEAVATAAGDATDREQVEAAVSTLKDRGPDGTIIDIGRGAFALTERDDRWHWHLVDDERTTLAVSSKEFRHREDTESAATAIGSLLTDARSVAVETVAVELEQVEDTDRWTWQIVDSQGETLVDATATFDDRTDAEAAVTTVLEGLESAAVTVADQCAYELFPVESQWHWRLVDDTDRIVAHTPVGRRTRGQARQALEQFRDAAPNGAITNFEGAAYEIHPAGGTLEAEWPDSTGTDDATAMTDTATGTDNTLSTTDTATGTDDARSTDATAATAGQWNWRLVTDDRTCLAVSPEPAADAGHARAAINRLQEQAVSADICHFETASFRVYQTDDGEWRWRLLDAGGAVLGDSDGAHDSRNDAIEAMLTLKERTSDSEAAVVEVETATVELHTVGEQWSWRLLDDTGVLLATAPKRYPSKAAAREAANRVRTHSSAESTTMDRAAFQPFSDDTNSENARWHWRFVHPSGKTLAVSARGFATRDGLLEHVSDLRELAATERTQTTGPVTVQLAGDDACRFRLLDHDRTPIAESTVPYPTRDAARNAIDSLVRVAPDAPLFTIDEAVLWLECADTSADDVADTSADDDANASADGDADANDDDGSDEEHADWRWTLIDEERTVLARSPTRDTQTALRSQIDSLRRLAPHAEPVPLTGVSFDLVERSETDSSTTATEDTPRERWQWRLLEADGEPVAVDARPGGSKADVHERMDSVRDLLADADVLTLEEPVFELYADEEWAWRLVDTTGETLLESTQTYPTRQAVTNALETMRTTLPAGAVTVAGAEAETETEPETN</sequence>
<feature type="region of interest" description="Disordered" evidence="1">
    <location>
        <begin position="419"/>
        <end position="466"/>
    </location>
</feature>
<evidence type="ECO:0000256" key="1">
    <source>
        <dbReference type="SAM" id="MobiDB-lite"/>
    </source>
</evidence>
<evidence type="ECO:0000256" key="2">
    <source>
        <dbReference type="SAM" id="Phobius"/>
    </source>
</evidence>
<proteinExistence type="predicted"/>
<feature type="region of interest" description="Disordered" evidence="1">
    <location>
        <begin position="771"/>
        <end position="799"/>
    </location>
</feature>
<keyword evidence="2" id="KW-0812">Transmembrane</keyword>
<dbReference type="InterPro" id="IPR010879">
    <property type="entry name" value="DUF1508"/>
</dbReference>
<gene>
    <name evidence="4" type="ORF">B2G88_08480</name>
</gene>
<comment type="caution">
    <text evidence="4">The sequence shown here is derived from an EMBL/GenBank/DDBJ whole genome shotgun (WGS) entry which is preliminary data.</text>
</comment>
<evidence type="ECO:0000313" key="5">
    <source>
        <dbReference type="Proteomes" id="UP000196084"/>
    </source>
</evidence>
<feature type="compositionally biased region" description="Basic and acidic residues" evidence="1">
    <location>
        <begin position="82"/>
        <end position="95"/>
    </location>
</feature>
<dbReference type="RefSeq" id="WP_087714525.1">
    <property type="nucleotide sequence ID" value="NZ_MWPH01000002.1"/>
</dbReference>
<feature type="domain" description="DUF1508" evidence="3">
    <location>
        <begin position="928"/>
        <end position="970"/>
    </location>
</feature>
<feature type="region of interest" description="Disordered" evidence="1">
    <location>
        <begin position="82"/>
        <end position="103"/>
    </location>
</feature>
<dbReference type="OrthoDB" id="205864at2157"/>
<reference evidence="4 5" key="1">
    <citation type="submission" date="2017-02" db="EMBL/GenBank/DDBJ databases">
        <title>Natronthermophilus aegyptiacus gen. nov.,sp. nov., an aerobic, extremely halophilic alkalithermophilic archaeon isolated from the athalassohaline Wadi An Natrun, Egypt.</title>
        <authorList>
            <person name="Zhao B."/>
        </authorList>
    </citation>
    <scope>NUCLEOTIDE SEQUENCE [LARGE SCALE GENOMIC DNA]</scope>
    <source>
        <strain evidence="4 5">CGMCC 1.3597</strain>
    </source>
</reference>
<accession>A0A202E838</accession>
<feature type="domain" description="DUF1508" evidence="3">
    <location>
        <begin position="708"/>
        <end position="751"/>
    </location>
</feature>
<keyword evidence="2" id="KW-1133">Transmembrane helix</keyword>
<organism evidence="4 5">
    <name type="scientific">Natronolimnobius baerhuensis</name>
    <dbReference type="NCBI Taxonomy" id="253108"/>
    <lineage>
        <taxon>Archaea</taxon>
        <taxon>Methanobacteriati</taxon>
        <taxon>Methanobacteriota</taxon>
        <taxon>Stenosarchaea group</taxon>
        <taxon>Halobacteria</taxon>
        <taxon>Halobacteriales</taxon>
        <taxon>Natrialbaceae</taxon>
        <taxon>Natronolimnobius</taxon>
    </lineage>
</organism>
<dbReference type="Pfam" id="PF07411">
    <property type="entry name" value="DUF1508"/>
    <property type="match status" value="2"/>
</dbReference>
<feature type="compositionally biased region" description="Low complexity" evidence="1">
    <location>
        <begin position="426"/>
        <end position="466"/>
    </location>
</feature>
<dbReference type="InterPro" id="IPR036913">
    <property type="entry name" value="YegP-like_sf"/>
</dbReference>
<feature type="transmembrane region" description="Helical" evidence="2">
    <location>
        <begin position="12"/>
        <end position="31"/>
    </location>
</feature>